<keyword evidence="2" id="KW-0472">Membrane</keyword>
<feature type="compositionally biased region" description="Basic residues" evidence="1">
    <location>
        <begin position="1"/>
        <end position="10"/>
    </location>
</feature>
<evidence type="ECO:0000313" key="4">
    <source>
        <dbReference type="Proteomes" id="UP000789759"/>
    </source>
</evidence>
<proteinExistence type="predicted"/>
<dbReference type="EMBL" id="CAJVQA010009242">
    <property type="protein sequence ID" value="CAG8682699.1"/>
    <property type="molecule type" value="Genomic_DNA"/>
</dbReference>
<gene>
    <name evidence="3" type="ORF">CPELLU_LOCUS10885</name>
</gene>
<accession>A0A9N9ERM4</accession>
<keyword evidence="4" id="KW-1185">Reference proteome</keyword>
<dbReference type="AlphaFoldDB" id="A0A9N9ERM4"/>
<dbReference type="Proteomes" id="UP000789759">
    <property type="component" value="Unassembled WGS sequence"/>
</dbReference>
<evidence type="ECO:0000256" key="1">
    <source>
        <dbReference type="SAM" id="MobiDB-lite"/>
    </source>
</evidence>
<name>A0A9N9ERM4_9GLOM</name>
<protein>
    <submittedName>
        <fullName evidence="3">3249_t:CDS:1</fullName>
    </submittedName>
</protein>
<organism evidence="3 4">
    <name type="scientific">Cetraspora pellucida</name>
    <dbReference type="NCBI Taxonomy" id="1433469"/>
    <lineage>
        <taxon>Eukaryota</taxon>
        <taxon>Fungi</taxon>
        <taxon>Fungi incertae sedis</taxon>
        <taxon>Mucoromycota</taxon>
        <taxon>Glomeromycotina</taxon>
        <taxon>Glomeromycetes</taxon>
        <taxon>Diversisporales</taxon>
        <taxon>Gigasporaceae</taxon>
        <taxon>Cetraspora</taxon>
    </lineage>
</organism>
<keyword evidence="2" id="KW-1133">Transmembrane helix</keyword>
<feature type="region of interest" description="Disordered" evidence="1">
    <location>
        <begin position="1"/>
        <end position="63"/>
    </location>
</feature>
<evidence type="ECO:0000313" key="3">
    <source>
        <dbReference type="EMBL" id="CAG8682699.1"/>
    </source>
</evidence>
<sequence>MNTVLLRKKKNVEGREDTVGLGETEEIPPQDADMNNRNEIENLDDDKENKDDKASKVRQKKNTGPRWKLIEEELPKFPLWFLLIQLSLILGINQLISLIDNYYERLKICARN</sequence>
<evidence type="ECO:0000256" key="2">
    <source>
        <dbReference type="SAM" id="Phobius"/>
    </source>
</evidence>
<feature type="transmembrane region" description="Helical" evidence="2">
    <location>
        <begin position="77"/>
        <end position="96"/>
    </location>
</feature>
<keyword evidence="2" id="KW-0812">Transmembrane</keyword>
<comment type="caution">
    <text evidence="3">The sequence shown here is derived from an EMBL/GenBank/DDBJ whole genome shotgun (WGS) entry which is preliminary data.</text>
</comment>
<reference evidence="3" key="1">
    <citation type="submission" date="2021-06" db="EMBL/GenBank/DDBJ databases">
        <authorList>
            <person name="Kallberg Y."/>
            <person name="Tangrot J."/>
            <person name="Rosling A."/>
        </authorList>
    </citation>
    <scope>NUCLEOTIDE SEQUENCE</scope>
    <source>
        <strain evidence="3">FL966</strain>
    </source>
</reference>